<dbReference type="HAMAP" id="MF_01007">
    <property type="entry name" value="16SrRNA_methyltr_H"/>
    <property type="match status" value="1"/>
</dbReference>
<dbReference type="SUPFAM" id="SSF53335">
    <property type="entry name" value="S-adenosyl-L-methionine-dependent methyltransferases"/>
    <property type="match status" value="1"/>
</dbReference>
<sequence length="310" mass="35071">MEFKHVSVLLNECIEGLNIKENGIYVDGTLGGGGHSLEILKNLSSEGLLIGIDQDTDALKAAGIRLQDFSNVKYVHSNFYNIDKVLSDLEVEKIDGMLMDLGVSSYQLDTGDRGFSYMQDAELDMRMNRENDLSAYEVVNDYSEEEIYRIIRDYGEEKFAKRIARFIVERREEEPIKTTLELVEIIKAAIPARARREGPHPAKRTFQAIRIEVNSELSILNKAIEDGVNRLNKGGRMAIITFHSLEDRIVKLKFKELATSCTCPKEFPICVCGGEAKVKVISRKAIEPSEEEILENPRSRSAKLRVIEKL</sequence>
<reference evidence="8 9" key="1">
    <citation type="submission" date="2019-04" db="EMBL/GenBank/DDBJ databases">
        <title>Microbes associate with the intestines of laboratory mice.</title>
        <authorList>
            <person name="Navarre W."/>
            <person name="Wong E."/>
            <person name="Huang K."/>
            <person name="Tropini C."/>
            <person name="Ng K."/>
            <person name="Yu B."/>
        </authorList>
    </citation>
    <scope>NUCLEOTIDE SEQUENCE [LARGE SCALE GENOMIC DNA]</scope>
    <source>
        <strain evidence="8 9">NM50_B9-20</strain>
    </source>
</reference>
<dbReference type="OrthoDB" id="9806637at2"/>
<comment type="similarity">
    <text evidence="1 7">Belongs to the methyltransferase superfamily. RsmH family.</text>
</comment>
<keyword evidence="6 7" id="KW-0949">S-adenosyl-L-methionine</keyword>
<gene>
    <name evidence="7 8" type="primary">rsmH</name>
    <name evidence="8" type="ORF">E5347_06090</name>
</gene>
<proteinExistence type="inferred from homology"/>
<dbReference type="GO" id="GO:0005737">
    <property type="term" value="C:cytoplasm"/>
    <property type="evidence" value="ECO:0007669"/>
    <property type="project" value="UniProtKB-SubCell"/>
</dbReference>
<comment type="function">
    <text evidence="7">Specifically methylates the N4 position of cytidine in position 1402 (C1402) of 16S rRNA.</text>
</comment>
<dbReference type="GO" id="GO:0071424">
    <property type="term" value="F:rRNA (cytosine-N4-)-methyltransferase activity"/>
    <property type="evidence" value="ECO:0007669"/>
    <property type="project" value="UniProtKB-UniRule"/>
</dbReference>
<dbReference type="RefSeq" id="WP_136005522.1">
    <property type="nucleotide sequence ID" value="NZ_SRYR01000001.1"/>
</dbReference>
<evidence type="ECO:0000313" key="9">
    <source>
        <dbReference type="Proteomes" id="UP000306888"/>
    </source>
</evidence>
<feature type="binding site" evidence="7">
    <location>
        <position position="79"/>
    </location>
    <ligand>
        <name>S-adenosyl-L-methionine</name>
        <dbReference type="ChEBI" id="CHEBI:59789"/>
    </ligand>
</feature>
<feature type="binding site" evidence="7">
    <location>
        <position position="53"/>
    </location>
    <ligand>
        <name>S-adenosyl-L-methionine</name>
        <dbReference type="ChEBI" id="CHEBI:59789"/>
    </ligand>
</feature>
<evidence type="ECO:0000256" key="3">
    <source>
        <dbReference type="ARBA" id="ARBA00022552"/>
    </source>
</evidence>
<organism evidence="8 9">
    <name type="scientific">Clostridium sartagoforme</name>
    <dbReference type="NCBI Taxonomy" id="84031"/>
    <lineage>
        <taxon>Bacteria</taxon>
        <taxon>Bacillati</taxon>
        <taxon>Bacillota</taxon>
        <taxon>Clostridia</taxon>
        <taxon>Eubacteriales</taxon>
        <taxon>Clostridiaceae</taxon>
        <taxon>Clostridium</taxon>
    </lineage>
</organism>
<dbReference type="EMBL" id="SRYR01000001">
    <property type="protein sequence ID" value="TGY44380.1"/>
    <property type="molecule type" value="Genomic_DNA"/>
</dbReference>
<dbReference type="AlphaFoldDB" id="A0A4V3RLM6"/>
<protein>
    <recommendedName>
        <fullName evidence="7">Ribosomal RNA small subunit methyltransferase H</fullName>
        <ecNumber evidence="7">2.1.1.199</ecNumber>
    </recommendedName>
    <alternativeName>
        <fullName evidence="7">16S rRNA m(4)C1402 methyltransferase</fullName>
    </alternativeName>
    <alternativeName>
        <fullName evidence="7">rRNA (cytosine-N(4)-)-methyltransferase RsmH</fullName>
    </alternativeName>
</protein>
<feature type="binding site" evidence="7">
    <location>
        <position position="107"/>
    </location>
    <ligand>
        <name>S-adenosyl-L-methionine</name>
        <dbReference type="ChEBI" id="CHEBI:59789"/>
    </ligand>
</feature>
<keyword evidence="9" id="KW-1185">Reference proteome</keyword>
<dbReference type="FunFam" id="1.10.150.170:FF:000001">
    <property type="entry name" value="Ribosomal RNA small subunit methyltransferase H"/>
    <property type="match status" value="1"/>
</dbReference>
<accession>A0A4V3RLM6</accession>
<dbReference type="PANTHER" id="PTHR11265">
    <property type="entry name" value="S-ADENOSYL-METHYLTRANSFERASE MRAW"/>
    <property type="match status" value="1"/>
</dbReference>
<evidence type="ECO:0000256" key="2">
    <source>
        <dbReference type="ARBA" id="ARBA00022490"/>
    </source>
</evidence>
<comment type="catalytic activity">
    <reaction evidence="7">
        <text>cytidine(1402) in 16S rRNA + S-adenosyl-L-methionine = N(4)-methylcytidine(1402) in 16S rRNA + S-adenosyl-L-homocysteine + H(+)</text>
        <dbReference type="Rhea" id="RHEA:42928"/>
        <dbReference type="Rhea" id="RHEA-COMP:10286"/>
        <dbReference type="Rhea" id="RHEA-COMP:10287"/>
        <dbReference type="ChEBI" id="CHEBI:15378"/>
        <dbReference type="ChEBI" id="CHEBI:57856"/>
        <dbReference type="ChEBI" id="CHEBI:59789"/>
        <dbReference type="ChEBI" id="CHEBI:74506"/>
        <dbReference type="ChEBI" id="CHEBI:82748"/>
        <dbReference type="EC" id="2.1.1.199"/>
    </reaction>
</comment>
<evidence type="ECO:0000256" key="5">
    <source>
        <dbReference type="ARBA" id="ARBA00022679"/>
    </source>
</evidence>
<comment type="subcellular location">
    <subcellularLocation>
        <location evidence="7">Cytoplasm</location>
    </subcellularLocation>
</comment>
<dbReference type="PIRSF" id="PIRSF004486">
    <property type="entry name" value="MraW"/>
    <property type="match status" value="1"/>
</dbReference>
<dbReference type="Gene3D" id="1.10.150.170">
    <property type="entry name" value="Putative methyltransferase TM0872, insert domain"/>
    <property type="match status" value="1"/>
</dbReference>
<feature type="binding site" evidence="7">
    <location>
        <begin position="33"/>
        <end position="35"/>
    </location>
    <ligand>
        <name>S-adenosyl-L-methionine</name>
        <dbReference type="ChEBI" id="CHEBI:59789"/>
    </ligand>
</feature>
<dbReference type="GO" id="GO:0070475">
    <property type="term" value="P:rRNA base methylation"/>
    <property type="evidence" value="ECO:0007669"/>
    <property type="project" value="UniProtKB-UniRule"/>
</dbReference>
<dbReference type="Proteomes" id="UP000306888">
    <property type="component" value="Unassembled WGS sequence"/>
</dbReference>
<dbReference type="PANTHER" id="PTHR11265:SF0">
    <property type="entry name" value="12S RRNA N4-METHYLCYTIDINE METHYLTRANSFERASE"/>
    <property type="match status" value="1"/>
</dbReference>
<dbReference type="EC" id="2.1.1.199" evidence="7"/>
<evidence type="ECO:0000256" key="7">
    <source>
        <dbReference type="HAMAP-Rule" id="MF_01007"/>
    </source>
</evidence>
<dbReference type="InterPro" id="IPR002903">
    <property type="entry name" value="RsmH"/>
</dbReference>
<evidence type="ECO:0000256" key="6">
    <source>
        <dbReference type="ARBA" id="ARBA00022691"/>
    </source>
</evidence>
<dbReference type="NCBIfam" id="TIGR00006">
    <property type="entry name" value="16S rRNA (cytosine(1402)-N(4))-methyltransferase RsmH"/>
    <property type="match status" value="1"/>
</dbReference>
<evidence type="ECO:0000313" key="8">
    <source>
        <dbReference type="EMBL" id="TGY44380.1"/>
    </source>
</evidence>
<keyword evidence="5 7" id="KW-0808">Transferase</keyword>
<dbReference type="Pfam" id="PF01795">
    <property type="entry name" value="Methyltransf_5"/>
    <property type="match status" value="1"/>
</dbReference>
<feature type="binding site" evidence="7">
    <location>
        <position position="100"/>
    </location>
    <ligand>
        <name>S-adenosyl-L-methionine</name>
        <dbReference type="ChEBI" id="CHEBI:59789"/>
    </ligand>
</feature>
<keyword evidence="3 7" id="KW-0698">rRNA processing</keyword>
<keyword evidence="2 7" id="KW-0963">Cytoplasm</keyword>
<comment type="caution">
    <text evidence="8">The sequence shown here is derived from an EMBL/GenBank/DDBJ whole genome shotgun (WGS) entry which is preliminary data.</text>
</comment>
<dbReference type="InterPro" id="IPR023397">
    <property type="entry name" value="SAM-dep_MeTrfase_MraW_recog"/>
</dbReference>
<name>A0A4V3RLM6_9CLOT</name>
<dbReference type="Gene3D" id="3.40.50.150">
    <property type="entry name" value="Vaccinia Virus protein VP39"/>
    <property type="match status" value="1"/>
</dbReference>
<dbReference type="InterPro" id="IPR029063">
    <property type="entry name" value="SAM-dependent_MTases_sf"/>
</dbReference>
<evidence type="ECO:0000256" key="4">
    <source>
        <dbReference type="ARBA" id="ARBA00022603"/>
    </source>
</evidence>
<evidence type="ECO:0000256" key="1">
    <source>
        <dbReference type="ARBA" id="ARBA00010396"/>
    </source>
</evidence>
<keyword evidence="4 7" id="KW-0489">Methyltransferase</keyword>
<dbReference type="SUPFAM" id="SSF81799">
    <property type="entry name" value="Putative methyltransferase TM0872, insert domain"/>
    <property type="match status" value="1"/>
</dbReference>